<evidence type="ECO:0000313" key="1">
    <source>
        <dbReference type="EMBL" id="KAJ8957157.1"/>
    </source>
</evidence>
<dbReference type="Proteomes" id="UP001162162">
    <property type="component" value="Unassembled WGS sequence"/>
</dbReference>
<accession>A0AAV8Z0X6</accession>
<reference evidence="1" key="1">
    <citation type="journal article" date="2023" name="Insect Mol. Biol.">
        <title>Genome sequencing provides insights into the evolution of gene families encoding plant cell wall-degrading enzymes in longhorned beetles.</title>
        <authorList>
            <person name="Shin N.R."/>
            <person name="Okamura Y."/>
            <person name="Kirsch R."/>
            <person name="Pauchet Y."/>
        </authorList>
    </citation>
    <scope>NUCLEOTIDE SEQUENCE</scope>
    <source>
        <strain evidence="1">AMC_N1</strain>
    </source>
</reference>
<dbReference type="EMBL" id="JAPWTK010000024">
    <property type="protein sequence ID" value="KAJ8957157.1"/>
    <property type="molecule type" value="Genomic_DNA"/>
</dbReference>
<proteinExistence type="predicted"/>
<evidence type="ECO:0000313" key="2">
    <source>
        <dbReference type="Proteomes" id="UP001162162"/>
    </source>
</evidence>
<name>A0AAV8Z0X6_9CUCU</name>
<keyword evidence="2" id="KW-1185">Reference proteome</keyword>
<comment type="caution">
    <text evidence="1">The sequence shown here is derived from an EMBL/GenBank/DDBJ whole genome shotgun (WGS) entry which is preliminary data.</text>
</comment>
<protein>
    <submittedName>
        <fullName evidence="1">Uncharacterized protein</fullName>
    </submittedName>
</protein>
<organism evidence="1 2">
    <name type="scientific">Aromia moschata</name>
    <dbReference type="NCBI Taxonomy" id="1265417"/>
    <lineage>
        <taxon>Eukaryota</taxon>
        <taxon>Metazoa</taxon>
        <taxon>Ecdysozoa</taxon>
        <taxon>Arthropoda</taxon>
        <taxon>Hexapoda</taxon>
        <taxon>Insecta</taxon>
        <taxon>Pterygota</taxon>
        <taxon>Neoptera</taxon>
        <taxon>Endopterygota</taxon>
        <taxon>Coleoptera</taxon>
        <taxon>Polyphaga</taxon>
        <taxon>Cucujiformia</taxon>
        <taxon>Chrysomeloidea</taxon>
        <taxon>Cerambycidae</taxon>
        <taxon>Cerambycinae</taxon>
        <taxon>Callichromatini</taxon>
        <taxon>Aromia</taxon>
    </lineage>
</organism>
<gene>
    <name evidence="1" type="ORF">NQ318_007717</name>
</gene>
<sequence length="187" mass="21313">MIDLVIIDNPARIYNIDEKGCRLCLHHQQKVLTEKGTRRVHIVRNEHGEYITICTWDSSAVPPMILFKGKRMKPERKDVLPTWSRALMTQKGSATVVTFGACIEHFSTLMVAGPCLFIFQLSKVSFYKISTILLWTQPQNLILCCTPSLVTITKKTIGLYFQKWDKINGRGNIKSGFAATEIYSFNK</sequence>
<dbReference type="AlphaFoldDB" id="A0AAV8Z0X6"/>